<keyword evidence="3" id="KW-1185">Reference proteome</keyword>
<dbReference type="AlphaFoldDB" id="A0A9P8UIK3"/>
<feature type="transmembrane region" description="Helical" evidence="1">
    <location>
        <begin position="207"/>
        <end position="227"/>
    </location>
</feature>
<evidence type="ECO:0000313" key="3">
    <source>
        <dbReference type="Proteomes" id="UP000758603"/>
    </source>
</evidence>
<keyword evidence="1" id="KW-1133">Transmembrane helix</keyword>
<dbReference type="EMBL" id="JAGPXC010000005">
    <property type="protein sequence ID" value="KAH6652807.1"/>
    <property type="molecule type" value="Genomic_DNA"/>
</dbReference>
<dbReference type="Proteomes" id="UP000758603">
    <property type="component" value="Unassembled WGS sequence"/>
</dbReference>
<feature type="transmembrane region" description="Helical" evidence="1">
    <location>
        <begin position="239"/>
        <end position="258"/>
    </location>
</feature>
<name>A0A9P8UIK3_9PEZI</name>
<gene>
    <name evidence="2" type="ORF">BKA67DRAFT_646830</name>
</gene>
<comment type="caution">
    <text evidence="2">The sequence shown here is derived from an EMBL/GenBank/DDBJ whole genome shotgun (WGS) entry which is preliminary data.</text>
</comment>
<accession>A0A9P8UIK3</accession>
<sequence length="391" mass="43519">MDTLSMHHDNKPLELAGHNGFSESPTPLTHLPSEIQLIVIAHLDPASLAITGAVPALFGIQFVSDAFVRVFVPCPQSCPLSTSPLKAPGGIQGLKQSSKYHSGGRMTVLSTRKRHISAAGAYGHYVVIQQQENTRKGFHGRGTRCVIDGFALSAAGGIAAFAVYADYEELKPLYIPAAINFALMWPQLIVVFWPADHTHARKRIKPWFICVVMECIMTVLWISPIIVNTQKFALLVEYTMGYSFPVFSLCVFVANLRVDAISIFRFLNTAGYLLLYLGYDSTDLYLPDISLRRKALYGTRTAVEWWAYSAKWLQIPRPRGDSLLQIAQPHCYVAHAPPKPAPHRQLQANIVYAHVYKHISHQHGYKFAKGPVSMRHLQRAAGMDIVASNKE</sequence>
<dbReference type="OrthoDB" id="10642159at2759"/>
<organism evidence="2 3">
    <name type="scientific">Truncatella angustata</name>
    <dbReference type="NCBI Taxonomy" id="152316"/>
    <lineage>
        <taxon>Eukaryota</taxon>
        <taxon>Fungi</taxon>
        <taxon>Dikarya</taxon>
        <taxon>Ascomycota</taxon>
        <taxon>Pezizomycotina</taxon>
        <taxon>Sordariomycetes</taxon>
        <taxon>Xylariomycetidae</taxon>
        <taxon>Amphisphaeriales</taxon>
        <taxon>Sporocadaceae</taxon>
        <taxon>Truncatella</taxon>
    </lineage>
</organism>
<keyword evidence="1" id="KW-0812">Transmembrane</keyword>
<dbReference type="RefSeq" id="XP_045957084.1">
    <property type="nucleotide sequence ID" value="XM_046105924.1"/>
</dbReference>
<reference evidence="2" key="1">
    <citation type="journal article" date="2021" name="Nat. Commun.">
        <title>Genetic determinants of endophytism in the Arabidopsis root mycobiome.</title>
        <authorList>
            <person name="Mesny F."/>
            <person name="Miyauchi S."/>
            <person name="Thiergart T."/>
            <person name="Pickel B."/>
            <person name="Atanasova L."/>
            <person name="Karlsson M."/>
            <person name="Huettel B."/>
            <person name="Barry K.W."/>
            <person name="Haridas S."/>
            <person name="Chen C."/>
            <person name="Bauer D."/>
            <person name="Andreopoulos W."/>
            <person name="Pangilinan J."/>
            <person name="LaButti K."/>
            <person name="Riley R."/>
            <person name="Lipzen A."/>
            <person name="Clum A."/>
            <person name="Drula E."/>
            <person name="Henrissat B."/>
            <person name="Kohler A."/>
            <person name="Grigoriev I.V."/>
            <person name="Martin F.M."/>
            <person name="Hacquard S."/>
        </authorList>
    </citation>
    <scope>NUCLEOTIDE SEQUENCE</scope>
    <source>
        <strain evidence="2">MPI-SDFR-AT-0073</strain>
    </source>
</reference>
<evidence type="ECO:0000313" key="2">
    <source>
        <dbReference type="EMBL" id="KAH6652807.1"/>
    </source>
</evidence>
<proteinExistence type="predicted"/>
<feature type="transmembrane region" description="Helical" evidence="1">
    <location>
        <begin position="173"/>
        <end position="195"/>
    </location>
</feature>
<keyword evidence="1" id="KW-0472">Membrane</keyword>
<evidence type="ECO:0000256" key="1">
    <source>
        <dbReference type="SAM" id="Phobius"/>
    </source>
</evidence>
<feature type="transmembrane region" description="Helical" evidence="1">
    <location>
        <begin position="145"/>
        <end position="167"/>
    </location>
</feature>
<protein>
    <submittedName>
        <fullName evidence="2">Uncharacterized protein</fullName>
    </submittedName>
</protein>
<dbReference type="GeneID" id="70134815"/>